<dbReference type="GeneID" id="3197117"/>
<dbReference type="Proteomes" id="UP000172127">
    <property type="component" value="Segment"/>
</dbReference>
<evidence type="ECO:0000313" key="1">
    <source>
        <dbReference type="EMBL" id="AAS18169.1"/>
    </source>
</evidence>
<dbReference type="KEGG" id="vg:3197117"/>
<keyword evidence="2" id="KW-1185">Reference proteome</keyword>
<gene>
    <name evidence="1" type="ORF">ORF154R</name>
</gene>
<dbReference type="RefSeq" id="YP_164249.1">
    <property type="nucleotide sequence ID" value="NC_006549.1"/>
</dbReference>
<reference evidence="1 2" key="1">
    <citation type="journal article" date="2004" name="J. Virol.">
        <title>Functional genomics analysis of Singapore grouper iridovirus: complete sequence determination and proteomic analysis.</title>
        <authorList>
            <person name="Song W.J."/>
            <person name="Qin Q.W."/>
            <person name="Qiu J."/>
            <person name="Huang C.H."/>
            <person name="Wang F."/>
            <person name="Hew C.L."/>
        </authorList>
    </citation>
    <scope>NUCLEOTIDE SEQUENCE [LARGE SCALE GENOMIC DNA]</scope>
</reference>
<sequence length="97" mass="10875">MLRFHPFLVQCSARCASPTKREYLIRAATGKGGLLASRSKGSFVMFTPAGEFPIPKTFDSARMYDLFDALWNLTVRWEARIFSCLTVMLFAAAKSSD</sequence>
<evidence type="ECO:0000313" key="2">
    <source>
        <dbReference type="Proteomes" id="UP000172127"/>
    </source>
</evidence>
<organism evidence="1 2">
    <name type="scientific">Singapore grouper iridovirus</name>
    <dbReference type="NCBI Taxonomy" id="262968"/>
    <lineage>
        <taxon>Viruses</taxon>
        <taxon>Varidnaviria</taxon>
        <taxon>Bamfordvirae</taxon>
        <taxon>Nucleocytoviricota</taxon>
        <taxon>Megaviricetes</taxon>
        <taxon>Pimascovirales</taxon>
        <taxon>Pimascovirales incertae sedis</taxon>
        <taxon>Iridoviridae</taxon>
        <taxon>Alphairidovirinae</taxon>
        <taxon>Ranavirus</taxon>
        <taxon>Ranavirus epinephelus1</taxon>
    </lineage>
</organism>
<name>Q5YFB1_9VIRU</name>
<proteinExistence type="predicted"/>
<dbReference type="EMBL" id="AY521625">
    <property type="protein sequence ID" value="AAS18169.1"/>
    <property type="molecule type" value="Genomic_DNA"/>
</dbReference>
<accession>Q5YFB1</accession>
<protein>
    <submittedName>
        <fullName evidence="1">Uncharacterized protein</fullName>
    </submittedName>
</protein>